<gene>
    <name evidence="1" type="ordered locus">DKAM_0775</name>
</gene>
<protein>
    <submittedName>
        <fullName evidence="1">Uncharacterized protein</fullName>
    </submittedName>
</protein>
<dbReference type="HOGENOM" id="CLU_734892_0_0_2"/>
<reference evidence="1 2" key="1">
    <citation type="journal article" date="2009" name="J. Bacteriol.">
        <title>Complete genome sequence of the anaerobic, protein-degrading hyperthermophilic crenarchaeon Desulfurococcus kamchatkensis.</title>
        <authorList>
            <person name="Ravin N.V."/>
            <person name="Mardanov A.V."/>
            <person name="Beletsky A.V."/>
            <person name="Kublanov I.V."/>
            <person name="Kolganova T.V."/>
            <person name="Lebedinsky A.V."/>
            <person name="Chernyh N.A."/>
            <person name="Bonch-Osmolovskaya E.A."/>
            <person name="Skryabin K.G."/>
        </authorList>
    </citation>
    <scope>NUCLEOTIDE SEQUENCE [LARGE SCALE GENOMIC DNA]</scope>
    <source>
        <strain evidence="2">DSM 18924 / JCM 16383 / VKM B-2413 / 1221n</strain>
    </source>
</reference>
<dbReference type="Proteomes" id="UP000006903">
    <property type="component" value="Chromosome"/>
</dbReference>
<dbReference type="STRING" id="490899.DKAM_0775"/>
<proteinExistence type="predicted"/>
<dbReference type="KEGG" id="dka:DKAM_0775"/>
<name>B8D4S0_DESA1</name>
<dbReference type="AlphaFoldDB" id="B8D4S0"/>
<organism evidence="1 2">
    <name type="scientific">Desulfurococcus amylolyticus (strain DSM 18924 / JCM 16383 / VKM B-2413 / 1221n)</name>
    <name type="common">Desulfurococcus kamchatkensis</name>
    <dbReference type="NCBI Taxonomy" id="490899"/>
    <lineage>
        <taxon>Archaea</taxon>
        <taxon>Thermoproteota</taxon>
        <taxon>Thermoprotei</taxon>
        <taxon>Desulfurococcales</taxon>
        <taxon>Desulfurococcaceae</taxon>
        <taxon>Desulfurococcus</taxon>
    </lineage>
</organism>
<dbReference type="EMBL" id="CP001140">
    <property type="protein sequence ID" value="ACL11101.1"/>
    <property type="molecule type" value="Genomic_DNA"/>
</dbReference>
<dbReference type="GeneID" id="7170936"/>
<accession>B8D4S0</accession>
<dbReference type="eggNOG" id="arCOG09412">
    <property type="taxonomic scope" value="Archaea"/>
</dbReference>
<evidence type="ECO:0000313" key="2">
    <source>
        <dbReference type="Proteomes" id="UP000006903"/>
    </source>
</evidence>
<dbReference type="RefSeq" id="WP_012608442.1">
    <property type="nucleotide sequence ID" value="NC_011766.1"/>
</dbReference>
<evidence type="ECO:0000313" key="1">
    <source>
        <dbReference type="EMBL" id="ACL11101.1"/>
    </source>
</evidence>
<sequence>MSNLVIELLDERTIGRNFQVAALGLIRSSLPSNIVDAIKNGLVDGKIVIGSNDLKVLLETLAQYMKDVCESKRVLPELVNEDEALSYIGIQISSNDYSNKNLCNNLVNAVETVLNNPQSKLGIPRAFRTYVFGKYRTSLEEVRSETSNIASLYIATAGAIISMVDRLRVKETYEIYIVPDGSITSFNEAVKVYGLIYASRDETLDKFIENIYNNLENVSLEISLILATMAFTYYVATQVKKLQSLDQYYGSFETYRLISIRPEKIWGKLSRMQVAWERPLTISEHLRMLQNRNAINMLDNFIRLASYVRRVRNDVNAYDDTISNCLHEVYGYMETGSLDLLTSCAGRITRIVDTLNSKNICWKNKYICTDLESLLRYLMRLSY</sequence>